<dbReference type="HOGENOM" id="CLU_014996_0_0_1"/>
<name>S7PT39_GLOTA</name>
<evidence type="ECO:0000313" key="4">
    <source>
        <dbReference type="Proteomes" id="UP000030669"/>
    </source>
</evidence>
<feature type="compositionally biased region" description="Basic and acidic residues" evidence="1">
    <location>
        <begin position="35"/>
        <end position="44"/>
    </location>
</feature>
<keyword evidence="4" id="KW-1185">Reference proteome</keyword>
<dbReference type="OMA" id="WKAIGRW"/>
<feature type="region of interest" description="Disordered" evidence="1">
    <location>
        <begin position="1"/>
        <end position="44"/>
    </location>
</feature>
<dbReference type="AlphaFoldDB" id="S7PT39"/>
<evidence type="ECO:0000256" key="2">
    <source>
        <dbReference type="SAM" id="Phobius"/>
    </source>
</evidence>
<organism evidence="3 4">
    <name type="scientific">Gloeophyllum trabeum (strain ATCC 11539 / FP-39264 / Madison 617)</name>
    <name type="common">Brown rot fungus</name>
    <dbReference type="NCBI Taxonomy" id="670483"/>
    <lineage>
        <taxon>Eukaryota</taxon>
        <taxon>Fungi</taxon>
        <taxon>Dikarya</taxon>
        <taxon>Basidiomycota</taxon>
        <taxon>Agaricomycotina</taxon>
        <taxon>Agaricomycetes</taxon>
        <taxon>Gloeophyllales</taxon>
        <taxon>Gloeophyllaceae</taxon>
        <taxon>Gloeophyllum</taxon>
    </lineage>
</organism>
<accession>S7PT39</accession>
<sequence length="610" mass="66446">MSGDDTPQRVDKGKQRAILPEVDERAPLLGGPSSRRIDGEHDDNAHRSRRTIWSTLCAVFSVSFLLCVLIFLALVAWSYRARAQNLTPEDVIHRGLRVQGPDRVDVLNITAGEGIWVRVDGRVGLDAGALVDAQADEERDGFYDYVRKGVGRWGIRRLRKVTVDSMTAEMTTQLGHRDPVVLATMTIAPVEVPLTVSPPTRDLSWLTNVSIPILIQPTSNGSALLDFARHSWREGFVNVRAAVNRVQVHGGGLDDNSWRSRFRMDRPNVRVDVRKRIPELPGLPPPGRHLPALEELVTLKTFGVSSGKESLLLNAVATAVNPVPSNVHFASPPELPFTISLVSTEHNRSTSVPVAFVHTEPFTLTHPNITLAVSGSVLRLPSSVSPLLSAFLSRYLSGERNPIQLSTPLFPGLDVDTFFPAPHPRPQILRDVTIRDMKIKPSGPGGNQISASGTVFARAVLPRGIDVRLEVNRVWPDVLVYDGEVPDVDYGDAPPVPLPEGAFAHIKPEDWLVSESVEEEPGNEGSVVAVTAQIEDVPLEVLPGREKEFSHFVSKVIWGPGGALAGVQGVAAVGVRVHGLPFSNGTGQDKEMELTDLPFRGTVRIGKKGL</sequence>
<dbReference type="GeneID" id="19309154"/>
<feature type="compositionally biased region" description="Basic and acidic residues" evidence="1">
    <location>
        <begin position="1"/>
        <end position="14"/>
    </location>
</feature>
<evidence type="ECO:0000313" key="3">
    <source>
        <dbReference type="EMBL" id="EPQ50553.1"/>
    </source>
</evidence>
<dbReference type="eggNOG" id="ENOG502S3F5">
    <property type="taxonomic scope" value="Eukaryota"/>
</dbReference>
<keyword evidence="2" id="KW-0812">Transmembrane</keyword>
<dbReference type="Proteomes" id="UP000030669">
    <property type="component" value="Unassembled WGS sequence"/>
</dbReference>
<dbReference type="EMBL" id="KB469315">
    <property type="protein sequence ID" value="EPQ50553.1"/>
    <property type="molecule type" value="Genomic_DNA"/>
</dbReference>
<keyword evidence="2" id="KW-0472">Membrane</keyword>
<dbReference type="RefSeq" id="XP_007871080.1">
    <property type="nucleotide sequence ID" value="XM_007872889.1"/>
</dbReference>
<keyword evidence="2" id="KW-1133">Transmembrane helix</keyword>
<feature type="transmembrane region" description="Helical" evidence="2">
    <location>
        <begin position="56"/>
        <end position="79"/>
    </location>
</feature>
<reference evidence="3 4" key="1">
    <citation type="journal article" date="2012" name="Science">
        <title>The Paleozoic origin of enzymatic lignin decomposition reconstructed from 31 fungal genomes.</title>
        <authorList>
            <person name="Floudas D."/>
            <person name="Binder M."/>
            <person name="Riley R."/>
            <person name="Barry K."/>
            <person name="Blanchette R.A."/>
            <person name="Henrissat B."/>
            <person name="Martinez A.T."/>
            <person name="Otillar R."/>
            <person name="Spatafora J.W."/>
            <person name="Yadav J.S."/>
            <person name="Aerts A."/>
            <person name="Benoit I."/>
            <person name="Boyd A."/>
            <person name="Carlson A."/>
            <person name="Copeland A."/>
            <person name="Coutinho P.M."/>
            <person name="de Vries R.P."/>
            <person name="Ferreira P."/>
            <person name="Findley K."/>
            <person name="Foster B."/>
            <person name="Gaskell J."/>
            <person name="Glotzer D."/>
            <person name="Gorecki P."/>
            <person name="Heitman J."/>
            <person name="Hesse C."/>
            <person name="Hori C."/>
            <person name="Igarashi K."/>
            <person name="Jurgens J.A."/>
            <person name="Kallen N."/>
            <person name="Kersten P."/>
            <person name="Kohler A."/>
            <person name="Kuees U."/>
            <person name="Kumar T.K.A."/>
            <person name="Kuo A."/>
            <person name="LaButti K."/>
            <person name="Larrondo L.F."/>
            <person name="Lindquist E."/>
            <person name="Ling A."/>
            <person name="Lombard V."/>
            <person name="Lucas S."/>
            <person name="Lundell T."/>
            <person name="Martin R."/>
            <person name="McLaughlin D.J."/>
            <person name="Morgenstern I."/>
            <person name="Morin E."/>
            <person name="Murat C."/>
            <person name="Nagy L.G."/>
            <person name="Nolan M."/>
            <person name="Ohm R.A."/>
            <person name="Patyshakuliyeva A."/>
            <person name="Rokas A."/>
            <person name="Ruiz-Duenas F.J."/>
            <person name="Sabat G."/>
            <person name="Salamov A."/>
            <person name="Samejima M."/>
            <person name="Schmutz J."/>
            <person name="Slot J.C."/>
            <person name="St John F."/>
            <person name="Stenlid J."/>
            <person name="Sun H."/>
            <person name="Sun S."/>
            <person name="Syed K."/>
            <person name="Tsang A."/>
            <person name="Wiebenga A."/>
            <person name="Young D."/>
            <person name="Pisabarro A."/>
            <person name="Eastwood D.C."/>
            <person name="Martin F."/>
            <person name="Cullen D."/>
            <person name="Grigoriev I.V."/>
            <person name="Hibbett D.S."/>
        </authorList>
    </citation>
    <scope>NUCLEOTIDE SEQUENCE [LARGE SCALE GENOMIC DNA]</scope>
    <source>
        <strain evidence="3 4">ATCC 11539</strain>
    </source>
</reference>
<evidence type="ECO:0000256" key="1">
    <source>
        <dbReference type="SAM" id="MobiDB-lite"/>
    </source>
</evidence>
<protein>
    <submittedName>
        <fullName evidence="3">Uncharacterized protein</fullName>
    </submittedName>
</protein>
<gene>
    <name evidence="3" type="ORF">GLOTRDRAFT_82301</name>
</gene>
<dbReference type="OrthoDB" id="10039566at2759"/>
<dbReference type="KEGG" id="gtr:GLOTRDRAFT_82301"/>
<proteinExistence type="predicted"/>